<organism evidence="1 2">
    <name type="scientific">Salmonella enterica I</name>
    <dbReference type="NCBI Taxonomy" id="59201"/>
    <lineage>
        <taxon>Bacteria</taxon>
        <taxon>Pseudomonadati</taxon>
        <taxon>Pseudomonadota</taxon>
        <taxon>Gammaproteobacteria</taxon>
        <taxon>Enterobacterales</taxon>
        <taxon>Enterobacteriaceae</taxon>
        <taxon>Salmonella</taxon>
    </lineage>
</organism>
<evidence type="ECO:0000313" key="1">
    <source>
        <dbReference type="EMBL" id="SUG74690.1"/>
    </source>
</evidence>
<dbReference type="Proteomes" id="UP000255534">
    <property type="component" value="Unassembled WGS sequence"/>
</dbReference>
<accession>A0A379V2N9</accession>
<evidence type="ECO:0000313" key="2">
    <source>
        <dbReference type="Proteomes" id="UP000255534"/>
    </source>
</evidence>
<reference evidence="1 2" key="1">
    <citation type="submission" date="2018-06" db="EMBL/GenBank/DDBJ databases">
        <authorList>
            <consortium name="Pathogen Informatics"/>
            <person name="Doyle S."/>
        </authorList>
    </citation>
    <scope>NUCLEOTIDE SEQUENCE [LARGE SCALE GENOMIC DNA]</scope>
    <source>
        <strain evidence="1 2">NCTC5798</strain>
    </source>
</reference>
<name>A0A379V2N9_SALET</name>
<sequence>MLFTTTIEKRADNRIFAGNDPAHTANGSQAV</sequence>
<proteinExistence type="predicted"/>
<protein>
    <submittedName>
        <fullName evidence="1">Head decoration protein</fullName>
    </submittedName>
</protein>
<gene>
    <name evidence="1" type="ORF">NCTC5798_06011</name>
</gene>
<dbReference type="AlphaFoldDB" id="A0A379V2N9"/>
<dbReference type="EMBL" id="UGXK01000001">
    <property type="protein sequence ID" value="SUG74690.1"/>
    <property type="molecule type" value="Genomic_DNA"/>
</dbReference>